<feature type="transmembrane region" description="Helical" evidence="5">
    <location>
        <begin position="425"/>
        <end position="443"/>
    </location>
</feature>
<feature type="transmembrane region" description="Helical" evidence="5">
    <location>
        <begin position="510"/>
        <end position="526"/>
    </location>
</feature>
<feature type="transmembrane region" description="Helical" evidence="5">
    <location>
        <begin position="21"/>
        <end position="42"/>
    </location>
</feature>
<dbReference type="GO" id="GO:0022857">
    <property type="term" value="F:transmembrane transporter activity"/>
    <property type="evidence" value="ECO:0007669"/>
    <property type="project" value="InterPro"/>
</dbReference>
<dbReference type="SUPFAM" id="SSF103473">
    <property type="entry name" value="MFS general substrate transporter"/>
    <property type="match status" value="1"/>
</dbReference>
<evidence type="ECO:0000259" key="6">
    <source>
        <dbReference type="PROSITE" id="PS50850"/>
    </source>
</evidence>
<keyword evidence="2 5" id="KW-0812">Transmembrane</keyword>
<dbReference type="PANTHER" id="PTHR42718">
    <property type="entry name" value="MAJOR FACILITATOR SUPERFAMILY MULTIDRUG TRANSPORTER MFSC"/>
    <property type="match status" value="1"/>
</dbReference>
<feature type="transmembrane region" description="Helical" evidence="5">
    <location>
        <begin position="206"/>
        <end position="231"/>
    </location>
</feature>
<feature type="transmembrane region" description="Helical" evidence="5">
    <location>
        <begin position="144"/>
        <end position="163"/>
    </location>
</feature>
<dbReference type="Pfam" id="PF07690">
    <property type="entry name" value="MFS_1"/>
    <property type="match status" value="2"/>
</dbReference>
<feature type="transmembrane region" description="Helical" evidence="5">
    <location>
        <begin position="325"/>
        <end position="345"/>
    </location>
</feature>
<dbReference type="RefSeq" id="WP_248009507.1">
    <property type="nucleotide sequence ID" value="NZ_JAJHVV010000008.1"/>
</dbReference>
<sequence>MTEVRKPVITHRAGFSKWLSLVVLILAQLGTLLDLSTMQVSVEALTTSLGATMPEIQFANATYAMLAASLMIVGGFTGLIIGWRKQFKIGLVLAISGSVFAAFSPNMVTFILAGRGLTAIGACLLIPSVLAHIPALYQGKDRGLAFAVIAACLGVLAAVAPIVQGVIVDVVGLSAAYLIVASYFALVLVSTRFLDPLPLSKQKVKVDIVGILLSGTALLSIIISLLMISTWGIVQPLSGVQVFGYSPVLPLITIGLILLKLFFSWETSFERKHGSALVPKSFIQNKTVLSGFYMMLASNLLTGSVAFLVIIYLQLALGLSAAQSGMVFSVIAIGLIIGSIITPKFMSLLSQKRFSQLIYVLLAVGIVALSMGASVDSFSFIAYFGLLCIGLTAGFLMSFAPVIVTGSLSESEAQQSGGAQATAKNLGGALGIAISGSVLLFSLTGNVQSEVEHQSQITSATQALITEQISIPFVASDQSIEMMEQANISGKEIVSLLDIYAQAKLESFRTALYMIILLSIIGLWMTRHIPNKA</sequence>
<feature type="transmembrane region" description="Helical" evidence="5">
    <location>
        <begin position="62"/>
        <end position="83"/>
    </location>
</feature>
<dbReference type="AlphaFoldDB" id="A0A9X1XKB8"/>
<dbReference type="InterPro" id="IPR011701">
    <property type="entry name" value="MFS"/>
</dbReference>
<feature type="transmembrane region" description="Helical" evidence="5">
    <location>
        <begin position="243"/>
        <end position="263"/>
    </location>
</feature>
<dbReference type="Gene3D" id="1.20.1250.20">
    <property type="entry name" value="MFS general substrate transporter like domains"/>
    <property type="match status" value="1"/>
</dbReference>
<gene>
    <name evidence="7" type="ORF">KP803_14225</name>
</gene>
<dbReference type="GO" id="GO:0016020">
    <property type="term" value="C:membrane"/>
    <property type="evidence" value="ECO:0007669"/>
    <property type="project" value="UniProtKB-SubCell"/>
</dbReference>
<protein>
    <submittedName>
        <fullName evidence="7">MFS transporter</fullName>
    </submittedName>
</protein>
<evidence type="ECO:0000313" key="8">
    <source>
        <dbReference type="Proteomes" id="UP001139559"/>
    </source>
</evidence>
<proteinExistence type="predicted"/>
<comment type="subcellular location">
    <subcellularLocation>
        <location evidence="1">Membrane</location>
        <topology evidence="1">Multi-pass membrane protein</topology>
    </subcellularLocation>
</comment>
<feature type="transmembrane region" description="Helical" evidence="5">
    <location>
        <begin position="292"/>
        <end position="313"/>
    </location>
</feature>
<organism evidence="7 8">
    <name type="scientific">Vibrio amylolyticus</name>
    <dbReference type="NCBI Taxonomy" id="2847292"/>
    <lineage>
        <taxon>Bacteria</taxon>
        <taxon>Pseudomonadati</taxon>
        <taxon>Pseudomonadota</taxon>
        <taxon>Gammaproteobacteria</taxon>
        <taxon>Vibrionales</taxon>
        <taxon>Vibrionaceae</taxon>
        <taxon>Vibrio</taxon>
    </lineage>
</organism>
<dbReference type="Proteomes" id="UP001139559">
    <property type="component" value="Unassembled WGS sequence"/>
</dbReference>
<dbReference type="InterPro" id="IPR036259">
    <property type="entry name" value="MFS_trans_sf"/>
</dbReference>
<dbReference type="PROSITE" id="PS50850">
    <property type="entry name" value="MFS"/>
    <property type="match status" value="1"/>
</dbReference>
<reference evidence="7" key="1">
    <citation type="submission" date="2021-11" db="EMBL/GenBank/DDBJ databases">
        <title>Vibrio ZSDE26 sp. nov. and Vibrio ZSDZ34 sp. nov., isolated from coastal seawater in Qingdao.</title>
        <authorList>
            <person name="Zhang P."/>
        </authorList>
    </citation>
    <scope>NUCLEOTIDE SEQUENCE</scope>
    <source>
        <strain evidence="7">ZSDE26</strain>
    </source>
</reference>
<dbReference type="Gene3D" id="1.20.1720.10">
    <property type="entry name" value="Multidrug resistance protein D"/>
    <property type="match status" value="1"/>
</dbReference>
<evidence type="ECO:0000256" key="4">
    <source>
        <dbReference type="ARBA" id="ARBA00023136"/>
    </source>
</evidence>
<dbReference type="EMBL" id="JAJHVV010000008">
    <property type="protein sequence ID" value="MCK6264434.1"/>
    <property type="molecule type" value="Genomic_DNA"/>
</dbReference>
<feature type="transmembrane region" description="Helical" evidence="5">
    <location>
        <begin position="175"/>
        <end position="194"/>
    </location>
</feature>
<keyword evidence="8" id="KW-1185">Reference proteome</keyword>
<evidence type="ECO:0000256" key="2">
    <source>
        <dbReference type="ARBA" id="ARBA00022692"/>
    </source>
</evidence>
<keyword evidence="4 5" id="KW-0472">Membrane</keyword>
<dbReference type="PANTHER" id="PTHR42718:SF39">
    <property type="entry name" value="ACTINORHODIN TRANSPORTER-RELATED"/>
    <property type="match status" value="1"/>
</dbReference>
<accession>A0A9X1XKB8</accession>
<evidence type="ECO:0000313" key="7">
    <source>
        <dbReference type="EMBL" id="MCK6264434.1"/>
    </source>
</evidence>
<name>A0A9X1XKB8_9VIBR</name>
<comment type="caution">
    <text evidence="7">The sequence shown here is derived from an EMBL/GenBank/DDBJ whole genome shotgun (WGS) entry which is preliminary data.</text>
</comment>
<keyword evidence="3 5" id="KW-1133">Transmembrane helix</keyword>
<evidence type="ECO:0000256" key="1">
    <source>
        <dbReference type="ARBA" id="ARBA00004141"/>
    </source>
</evidence>
<evidence type="ECO:0000256" key="3">
    <source>
        <dbReference type="ARBA" id="ARBA00022989"/>
    </source>
</evidence>
<dbReference type="InterPro" id="IPR020846">
    <property type="entry name" value="MFS_dom"/>
</dbReference>
<feature type="transmembrane region" description="Helical" evidence="5">
    <location>
        <begin position="119"/>
        <end position="137"/>
    </location>
</feature>
<evidence type="ECO:0000256" key="5">
    <source>
        <dbReference type="SAM" id="Phobius"/>
    </source>
</evidence>
<feature type="transmembrane region" description="Helical" evidence="5">
    <location>
        <begin position="90"/>
        <end position="113"/>
    </location>
</feature>
<feature type="domain" description="Major facilitator superfamily (MFS) profile" evidence="6">
    <location>
        <begin position="20"/>
        <end position="478"/>
    </location>
</feature>
<feature type="transmembrane region" description="Helical" evidence="5">
    <location>
        <begin position="357"/>
        <end position="375"/>
    </location>
</feature>
<feature type="transmembrane region" description="Helical" evidence="5">
    <location>
        <begin position="381"/>
        <end position="404"/>
    </location>
</feature>